<dbReference type="InterPro" id="IPR018356">
    <property type="entry name" value="Tscrpt_reg_HTH_DeoR_CS"/>
</dbReference>
<dbReference type="GO" id="GO:0003677">
    <property type="term" value="F:DNA binding"/>
    <property type="evidence" value="ECO:0007669"/>
    <property type="project" value="UniProtKB-KW"/>
</dbReference>
<evidence type="ECO:0000256" key="1">
    <source>
        <dbReference type="ARBA" id="ARBA00023015"/>
    </source>
</evidence>
<organism evidence="6 7">
    <name type="scientific">Jiangella ureilytica</name>
    <dbReference type="NCBI Taxonomy" id="2530374"/>
    <lineage>
        <taxon>Bacteria</taxon>
        <taxon>Bacillati</taxon>
        <taxon>Actinomycetota</taxon>
        <taxon>Actinomycetes</taxon>
        <taxon>Jiangellales</taxon>
        <taxon>Jiangellaceae</taxon>
        <taxon>Jiangella</taxon>
    </lineage>
</organism>
<evidence type="ECO:0000259" key="5">
    <source>
        <dbReference type="PROSITE" id="PS51000"/>
    </source>
</evidence>
<dbReference type="Pfam" id="PF25583">
    <property type="entry name" value="WCX"/>
    <property type="match status" value="1"/>
</dbReference>
<evidence type="ECO:0000256" key="2">
    <source>
        <dbReference type="ARBA" id="ARBA00023125"/>
    </source>
</evidence>
<comment type="caution">
    <text evidence="6">The sequence shown here is derived from an EMBL/GenBank/DDBJ whole genome shotgun (WGS) entry which is preliminary data.</text>
</comment>
<dbReference type="InterPro" id="IPR036388">
    <property type="entry name" value="WH-like_DNA-bd_sf"/>
</dbReference>
<keyword evidence="3" id="KW-0804">Transcription</keyword>
<dbReference type="Proteomes" id="UP000295621">
    <property type="component" value="Unassembled WGS sequence"/>
</dbReference>
<keyword evidence="2" id="KW-0238">DNA-binding</keyword>
<feature type="compositionally biased region" description="Gly residues" evidence="4">
    <location>
        <begin position="207"/>
        <end position="228"/>
    </location>
</feature>
<evidence type="ECO:0000313" key="7">
    <source>
        <dbReference type="Proteomes" id="UP000295621"/>
    </source>
</evidence>
<protein>
    <submittedName>
        <fullName evidence="6">WYL domain-containing protein</fullName>
    </submittedName>
</protein>
<dbReference type="SUPFAM" id="SSF46785">
    <property type="entry name" value="Winged helix' DNA-binding domain"/>
    <property type="match status" value="1"/>
</dbReference>
<dbReference type="AlphaFoldDB" id="A0A4R4S532"/>
<dbReference type="PANTHER" id="PTHR34580">
    <property type="match status" value="1"/>
</dbReference>
<dbReference type="Gene3D" id="1.10.10.10">
    <property type="entry name" value="Winged helix-like DNA-binding domain superfamily/Winged helix DNA-binding domain"/>
    <property type="match status" value="1"/>
</dbReference>
<keyword evidence="1" id="KW-0805">Transcription regulation</keyword>
<dbReference type="GO" id="GO:0003700">
    <property type="term" value="F:DNA-binding transcription factor activity"/>
    <property type="evidence" value="ECO:0007669"/>
    <property type="project" value="InterPro"/>
</dbReference>
<dbReference type="PROSITE" id="PS00894">
    <property type="entry name" value="HTH_DEOR_1"/>
    <property type="match status" value="1"/>
</dbReference>
<dbReference type="PROSITE" id="PS52050">
    <property type="entry name" value="WYL"/>
    <property type="match status" value="1"/>
</dbReference>
<dbReference type="Pfam" id="PF08279">
    <property type="entry name" value="HTH_11"/>
    <property type="match status" value="1"/>
</dbReference>
<feature type="compositionally biased region" description="Low complexity" evidence="4">
    <location>
        <begin position="192"/>
        <end position="206"/>
    </location>
</feature>
<keyword evidence="7" id="KW-1185">Reference proteome</keyword>
<gene>
    <name evidence="6" type="ORF">E1212_01495</name>
</gene>
<dbReference type="InterPro" id="IPR036390">
    <property type="entry name" value="WH_DNA-bd_sf"/>
</dbReference>
<dbReference type="EMBL" id="SMKL01000002">
    <property type="protein sequence ID" value="TDC56672.1"/>
    <property type="molecule type" value="Genomic_DNA"/>
</dbReference>
<proteinExistence type="predicted"/>
<feature type="region of interest" description="Disordered" evidence="4">
    <location>
        <begin position="192"/>
        <end position="265"/>
    </location>
</feature>
<dbReference type="PANTHER" id="PTHR34580:SF3">
    <property type="entry name" value="PROTEIN PAFB"/>
    <property type="match status" value="1"/>
</dbReference>
<reference evidence="6 7" key="1">
    <citation type="submission" date="2019-02" db="EMBL/GenBank/DDBJ databases">
        <title>Draft genome sequences of novel Actinobacteria.</title>
        <authorList>
            <person name="Sahin N."/>
            <person name="Ay H."/>
            <person name="Saygin H."/>
        </authorList>
    </citation>
    <scope>NUCLEOTIDE SEQUENCE [LARGE SCALE GENOMIC DNA]</scope>
    <source>
        <strain evidence="6 7">KC603</strain>
    </source>
</reference>
<name>A0A4R4S532_9ACTN</name>
<dbReference type="InterPro" id="IPR051534">
    <property type="entry name" value="CBASS_pafABC_assoc_protein"/>
</dbReference>
<sequence length="399" mass="41528">MSDTPGRLLALLSLLQTPREWPGSELAQRLGVSPRTVRRDVDRLRDLGYPVEASLGAAGGYRLVAGAALPPLLLDDEEAVAIAVGLRAAAGSAVAGIEEASVRALGKLEQVLPARLRHRVRTLGAATLPIGVDGPVVDPEVLTALAAAAATRERVRFRYTSADASESGRLVEPLALVPSGRRWYLVAWTVDQSPTGRSSSGPSSGQPGAGESGAGRSGAGEFGAGRSGAGQSPPGWEGPPTLRAGTDTLGRVTPGGPRRDGDAGDWRTYRVDRIARVQPTGVRIREERALPAADAGAYVAGRRTDWGTPELHVKVSFDAPMSAVAGRLGDGPGQVIAVDEASCRLDARRDDSMPWLAARLVMLGCPFTVESPPELVAAVRALAGRAAAAVHLTPESILE</sequence>
<feature type="domain" description="HTH deoR-type" evidence="5">
    <location>
        <begin position="4"/>
        <end position="59"/>
    </location>
</feature>
<evidence type="ECO:0000313" key="6">
    <source>
        <dbReference type="EMBL" id="TDC56672.1"/>
    </source>
</evidence>
<dbReference type="OrthoDB" id="8555652at2"/>
<dbReference type="InterPro" id="IPR026881">
    <property type="entry name" value="WYL_dom"/>
</dbReference>
<evidence type="ECO:0000256" key="3">
    <source>
        <dbReference type="ARBA" id="ARBA00023163"/>
    </source>
</evidence>
<dbReference type="InterPro" id="IPR057727">
    <property type="entry name" value="WCX_dom"/>
</dbReference>
<evidence type="ECO:0000256" key="4">
    <source>
        <dbReference type="SAM" id="MobiDB-lite"/>
    </source>
</evidence>
<dbReference type="InterPro" id="IPR001034">
    <property type="entry name" value="DeoR_HTH"/>
</dbReference>
<accession>A0A4R4S532</accession>
<dbReference type="Pfam" id="PF13280">
    <property type="entry name" value="WYL"/>
    <property type="match status" value="1"/>
</dbReference>
<dbReference type="InterPro" id="IPR013196">
    <property type="entry name" value="HTH_11"/>
</dbReference>
<dbReference type="PROSITE" id="PS51000">
    <property type="entry name" value="HTH_DEOR_2"/>
    <property type="match status" value="1"/>
</dbReference>